<dbReference type="EMBL" id="SDPL01000003">
    <property type="protein sequence ID" value="RXZ51815.1"/>
    <property type="molecule type" value="Genomic_DNA"/>
</dbReference>
<evidence type="ECO:0000313" key="4">
    <source>
        <dbReference type="Proteomes" id="UP000292881"/>
    </source>
</evidence>
<evidence type="ECO:0000256" key="1">
    <source>
        <dbReference type="SAM" id="Phobius"/>
    </source>
</evidence>
<dbReference type="RefSeq" id="WP_129232976.1">
    <property type="nucleotide sequence ID" value="NZ_SDPL01000003.1"/>
</dbReference>
<dbReference type="Proteomes" id="UP000292881">
    <property type="component" value="Unassembled WGS sequence"/>
</dbReference>
<evidence type="ECO:0000259" key="2">
    <source>
        <dbReference type="Pfam" id="PF18153"/>
    </source>
</evidence>
<keyword evidence="1" id="KW-0472">Membrane</keyword>
<keyword evidence="1" id="KW-0812">Transmembrane</keyword>
<feature type="transmembrane region" description="Helical" evidence="1">
    <location>
        <begin position="5"/>
        <end position="25"/>
    </location>
</feature>
<feature type="domain" description="CD-NTase-associated protein 15" evidence="2">
    <location>
        <begin position="70"/>
        <end position="188"/>
    </location>
</feature>
<organism evidence="3 4">
    <name type="scientific">Agromyces binzhouensis</name>
    <dbReference type="NCBI Taxonomy" id="1817495"/>
    <lineage>
        <taxon>Bacteria</taxon>
        <taxon>Bacillati</taxon>
        <taxon>Actinomycetota</taxon>
        <taxon>Actinomycetes</taxon>
        <taxon>Micrococcales</taxon>
        <taxon>Microbacteriaceae</taxon>
        <taxon>Agromyces</taxon>
    </lineage>
</organism>
<dbReference type="OrthoDB" id="3828223at2"/>
<comment type="caution">
    <text evidence="3">The sequence shown here is derived from an EMBL/GenBank/DDBJ whole genome shotgun (WGS) entry which is preliminary data.</text>
</comment>
<proteinExistence type="predicted"/>
<sequence length="208" mass="22948">MISGILVRAIVVIVSAVFVIGSWVTTGAPNTSLLSLFSIAVLACTILLLTWDRWVWKWKVAQAIPGVSRDLSGTWQARLESFWIDPNSGKSPAPKTVYLVIRQTSSTASVTLISNESKSKSSLARVVKEDGSWLLHYVYTNEPRLEIRGRSPIHHGSAVLAVTGSPVKRLEGGYWTDRDSKGQLKLTKRSKKIAEDFEEAREALKGAR</sequence>
<keyword evidence="1" id="KW-1133">Transmembrane helix</keyword>
<keyword evidence="4" id="KW-1185">Reference proteome</keyword>
<name>A0A4Q2JU05_9MICO</name>
<evidence type="ECO:0000313" key="3">
    <source>
        <dbReference type="EMBL" id="RXZ51815.1"/>
    </source>
</evidence>
<protein>
    <recommendedName>
        <fullName evidence="2">CD-NTase-associated protein 15 domain-containing protein</fullName>
    </recommendedName>
</protein>
<accession>A0A4Q2JU05</accession>
<feature type="transmembrane region" description="Helical" evidence="1">
    <location>
        <begin position="31"/>
        <end position="51"/>
    </location>
</feature>
<gene>
    <name evidence="3" type="ORF">ESO86_00675</name>
</gene>
<dbReference type="Pfam" id="PF18153">
    <property type="entry name" value="Cap15_CD_rec"/>
    <property type="match status" value="1"/>
</dbReference>
<dbReference type="InterPro" id="IPR041208">
    <property type="entry name" value="Cap15"/>
</dbReference>
<dbReference type="AlphaFoldDB" id="A0A4Q2JU05"/>
<reference evidence="3 4" key="1">
    <citation type="submission" date="2019-01" db="EMBL/GenBank/DDBJ databases">
        <authorList>
            <person name="Li J."/>
        </authorList>
    </citation>
    <scope>NUCLEOTIDE SEQUENCE [LARGE SCALE GENOMIC DNA]</scope>
    <source>
        <strain evidence="3 4">CGMCC 4.7180</strain>
    </source>
</reference>